<dbReference type="PANTHER" id="PTHR33653:SF1">
    <property type="entry name" value="RIBONUCLEASE VAPC2"/>
    <property type="match status" value="1"/>
</dbReference>
<dbReference type="HAMAP" id="MF_00265">
    <property type="entry name" value="VapC_Nob1"/>
    <property type="match status" value="1"/>
</dbReference>
<organism evidence="10 11">
    <name type="scientific">Pelovirga terrestris</name>
    <dbReference type="NCBI Taxonomy" id="2771352"/>
    <lineage>
        <taxon>Bacteria</taxon>
        <taxon>Pseudomonadati</taxon>
        <taxon>Thermodesulfobacteriota</taxon>
        <taxon>Desulfuromonadia</taxon>
        <taxon>Geobacterales</taxon>
        <taxon>Geobacteraceae</taxon>
        <taxon>Pelovirga</taxon>
    </lineage>
</organism>
<evidence type="ECO:0000256" key="8">
    <source>
        <dbReference type="HAMAP-Rule" id="MF_00265"/>
    </source>
</evidence>
<dbReference type="Pfam" id="PF01850">
    <property type="entry name" value="PIN"/>
    <property type="match status" value="1"/>
</dbReference>
<keyword evidence="4 8" id="KW-0479">Metal-binding</keyword>
<dbReference type="CDD" id="cd09881">
    <property type="entry name" value="PIN_VapC4-5_FitB-like"/>
    <property type="match status" value="1"/>
</dbReference>
<comment type="cofactor">
    <cofactor evidence="1 8">
        <name>Mg(2+)</name>
        <dbReference type="ChEBI" id="CHEBI:18420"/>
    </cofactor>
</comment>
<dbReference type="GO" id="GO:0090729">
    <property type="term" value="F:toxin activity"/>
    <property type="evidence" value="ECO:0007669"/>
    <property type="project" value="UniProtKB-KW"/>
</dbReference>
<keyword evidence="2 8" id="KW-1277">Toxin-antitoxin system</keyword>
<comment type="caution">
    <text evidence="10">The sequence shown here is derived from an EMBL/GenBank/DDBJ whole genome shotgun (WGS) entry which is preliminary data.</text>
</comment>
<evidence type="ECO:0000313" key="11">
    <source>
        <dbReference type="Proteomes" id="UP000632828"/>
    </source>
</evidence>
<dbReference type="Proteomes" id="UP000632828">
    <property type="component" value="Unassembled WGS sequence"/>
</dbReference>
<feature type="domain" description="PIN" evidence="9">
    <location>
        <begin position="3"/>
        <end position="124"/>
    </location>
</feature>
<feature type="binding site" evidence="8">
    <location>
        <position position="6"/>
    </location>
    <ligand>
        <name>Mg(2+)</name>
        <dbReference type="ChEBI" id="CHEBI:18420"/>
    </ligand>
</feature>
<evidence type="ECO:0000256" key="6">
    <source>
        <dbReference type="ARBA" id="ARBA00022842"/>
    </source>
</evidence>
<dbReference type="GO" id="GO:0004540">
    <property type="term" value="F:RNA nuclease activity"/>
    <property type="evidence" value="ECO:0007669"/>
    <property type="project" value="InterPro"/>
</dbReference>
<keyword evidence="5 8" id="KW-0378">Hydrolase</keyword>
<keyword evidence="8" id="KW-0800">Toxin</keyword>
<evidence type="ECO:0000256" key="5">
    <source>
        <dbReference type="ARBA" id="ARBA00022801"/>
    </source>
</evidence>
<evidence type="ECO:0000256" key="1">
    <source>
        <dbReference type="ARBA" id="ARBA00001946"/>
    </source>
</evidence>
<dbReference type="InterPro" id="IPR029060">
    <property type="entry name" value="PIN-like_dom_sf"/>
</dbReference>
<evidence type="ECO:0000256" key="7">
    <source>
        <dbReference type="ARBA" id="ARBA00038093"/>
    </source>
</evidence>
<feature type="binding site" evidence="8">
    <location>
        <position position="98"/>
    </location>
    <ligand>
        <name>Mg(2+)</name>
        <dbReference type="ChEBI" id="CHEBI:18420"/>
    </ligand>
</feature>
<name>A0A8J6UGF2_9BACT</name>
<dbReference type="GO" id="GO:0000287">
    <property type="term" value="F:magnesium ion binding"/>
    <property type="evidence" value="ECO:0007669"/>
    <property type="project" value="UniProtKB-UniRule"/>
</dbReference>
<evidence type="ECO:0000259" key="9">
    <source>
        <dbReference type="Pfam" id="PF01850"/>
    </source>
</evidence>
<evidence type="ECO:0000256" key="4">
    <source>
        <dbReference type="ARBA" id="ARBA00022723"/>
    </source>
</evidence>
<evidence type="ECO:0000256" key="2">
    <source>
        <dbReference type="ARBA" id="ARBA00022649"/>
    </source>
</evidence>
<dbReference type="AlphaFoldDB" id="A0A8J6UGF2"/>
<protein>
    <recommendedName>
        <fullName evidence="8">Ribonuclease VapC</fullName>
        <shortName evidence="8">RNase VapC</shortName>
        <ecNumber evidence="8">3.1.-.-</ecNumber>
    </recommendedName>
    <alternativeName>
        <fullName evidence="8">Toxin VapC</fullName>
    </alternativeName>
</protein>
<accession>A0A8J6UGF2</accession>
<dbReference type="InterPro" id="IPR002716">
    <property type="entry name" value="PIN_dom"/>
</dbReference>
<proteinExistence type="inferred from homology"/>
<dbReference type="SUPFAM" id="SSF88723">
    <property type="entry name" value="PIN domain-like"/>
    <property type="match status" value="1"/>
</dbReference>
<keyword evidence="3 8" id="KW-0540">Nuclease</keyword>
<dbReference type="InterPro" id="IPR050556">
    <property type="entry name" value="Type_II_TA_system_RNase"/>
</dbReference>
<comment type="similarity">
    <text evidence="7 8">Belongs to the PINc/VapC protein family.</text>
</comment>
<gene>
    <name evidence="8" type="primary">vapC</name>
    <name evidence="10" type="ORF">ICT70_03065</name>
</gene>
<comment type="function">
    <text evidence="8">Toxic component of a toxin-antitoxin (TA) system. An RNase.</text>
</comment>
<dbReference type="GO" id="GO:0016787">
    <property type="term" value="F:hydrolase activity"/>
    <property type="evidence" value="ECO:0007669"/>
    <property type="project" value="UniProtKB-KW"/>
</dbReference>
<dbReference type="InterPro" id="IPR022907">
    <property type="entry name" value="VapC_family"/>
</dbReference>
<evidence type="ECO:0000313" key="10">
    <source>
        <dbReference type="EMBL" id="MBD1399643.1"/>
    </source>
</evidence>
<keyword evidence="6 8" id="KW-0460">Magnesium</keyword>
<sequence length="139" mass="15523">MMILLDTNICIYIIKRKPEEVLHHFQQYHPGDIGISSITLAELQYGVAKSQAQKRNAEALSEFLIPFEILPFGESATQAYGAIRTVLEQQGKIIGAMDLLIAAHAVSLDAVLVTNNVKEFKRVPDLKIENWVNTKTTES</sequence>
<evidence type="ECO:0000256" key="3">
    <source>
        <dbReference type="ARBA" id="ARBA00022722"/>
    </source>
</evidence>
<keyword evidence="11" id="KW-1185">Reference proteome</keyword>
<dbReference type="PANTHER" id="PTHR33653">
    <property type="entry name" value="RIBONUCLEASE VAPC2"/>
    <property type="match status" value="1"/>
</dbReference>
<dbReference type="Gene3D" id="3.40.50.1010">
    <property type="entry name" value="5'-nuclease"/>
    <property type="match status" value="1"/>
</dbReference>
<dbReference type="EMBL" id="JACWUN010000003">
    <property type="protein sequence ID" value="MBD1399643.1"/>
    <property type="molecule type" value="Genomic_DNA"/>
</dbReference>
<dbReference type="EC" id="3.1.-.-" evidence="8"/>
<reference evidence="10" key="1">
    <citation type="submission" date="2020-09" db="EMBL/GenBank/DDBJ databases">
        <title>Pelobacter alkaliphilus sp. nov., a novel anaerobic arsenate-reducing bacterium from terrestrial mud volcano.</title>
        <authorList>
            <person name="Khomyakova M.A."/>
            <person name="Merkel A.Y."/>
            <person name="Slobodkin A.I."/>
        </authorList>
    </citation>
    <scope>NUCLEOTIDE SEQUENCE</scope>
    <source>
        <strain evidence="10">M08fum</strain>
    </source>
</reference>